<keyword evidence="2" id="KW-0472">Membrane</keyword>
<organism evidence="3 4">
    <name type="scientific">Nocardioides marinquilinus</name>
    <dbReference type="NCBI Taxonomy" id="1210400"/>
    <lineage>
        <taxon>Bacteria</taxon>
        <taxon>Bacillati</taxon>
        <taxon>Actinomycetota</taxon>
        <taxon>Actinomycetes</taxon>
        <taxon>Propionibacteriales</taxon>
        <taxon>Nocardioidaceae</taxon>
        <taxon>Nocardioides</taxon>
    </lineage>
</organism>
<accession>A0ABP9PWN4</accession>
<evidence type="ECO:0000256" key="2">
    <source>
        <dbReference type="SAM" id="Phobius"/>
    </source>
</evidence>
<keyword evidence="2" id="KW-1133">Transmembrane helix</keyword>
<name>A0ABP9PWN4_9ACTN</name>
<feature type="transmembrane region" description="Helical" evidence="2">
    <location>
        <begin position="6"/>
        <end position="25"/>
    </location>
</feature>
<feature type="transmembrane region" description="Helical" evidence="2">
    <location>
        <begin position="32"/>
        <end position="55"/>
    </location>
</feature>
<evidence type="ECO:0000256" key="1">
    <source>
        <dbReference type="SAM" id="MobiDB-lite"/>
    </source>
</evidence>
<evidence type="ECO:0000313" key="3">
    <source>
        <dbReference type="EMBL" id="GAA5153462.1"/>
    </source>
</evidence>
<evidence type="ECO:0000313" key="4">
    <source>
        <dbReference type="Proteomes" id="UP001500221"/>
    </source>
</evidence>
<sequence length="157" mass="15961">MESTTYGVLAIALTVAFGIGTWVAYTKRGLGAGLMGAGITVLPVAAWLTGTLRMFSEVGSAVGRWGSNLVLSPRVWVGIVLAVVGVLVFVAGRAVHARSGGAAPAPRERRPADPAAPPASLPASQPEPAGRRGKAAPAPVDDDLADIEAILKSRGIT</sequence>
<feature type="region of interest" description="Disordered" evidence="1">
    <location>
        <begin position="97"/>
        <end position="141"/>
    </location>
</feature>
<keyword evidence="2" id="KW-0812">Transmembrane</keyword>
<comment type="caution">
    <text evidence="3">The sequence shown here is derived from an EMBL/GenBank/DDBJ whole genome shotgun (WGS) entry which is preliminary data.</text>
</comment>
<evidence type="ECO:0008006" key="5">
    <source>
        <dbReference type="Google" id="ProtNLM"/>
    </source>
</evidence>
<keyword evidence="4" id="KW-1185">Reference proteome</keyword>
<dbReference type="EMBL" id="BAABKG010000004">
    <property type="protein sequence ID" value="GAA5153462.1"/>
    <property type="molecule type" value="Genomic_DNA"/>
</dbReference>
<reference evidence="4" key="1">
    <citation type="journal article" date="2019" name="Int. J. Syst. Evol. Microbiol.">
        <title>The Global Catalogue of Microorganisms (GCM) 10K type strain sequencing project: providing services to taxonomists for standard genome sequencing and annotation.</title>
        <authorList>
            <consortium name="The Broad Institute Genomics Platform"/>
            <consortium name="The Broad Institute Genome Sequencing Center for Infectious Disease"/>
            <person name="Wu L."/>
            <person name="Ma J."/>
        </authorList>
    </citation>
    <scope>NUCLEOTIDE SEQUENCE [LARGE SCALE GENOMIC DNA]</scope>
    <source>
        <strain evidence="4">JCM 18459</strain>
    </source>
</reference>
<proteinExistence type="predicted"/>
<feature type="transmembrane region" description="Helical" evidence="2">
    <location>
        <begin position="75"/>
        <end position="95"/>
    </location>
</feature>
<dbReference type="Proteomes" id="UP001500221">
    <property type="component" value="Unassembled WGS sequence"/>
</dbReference>
<gene>
    <name evidence="3" type="ORF">GCM10023340_35550</name>
</gene>
<dbReference type="RefSeq" id="WP_345461696.1">
    <property type="nucleotide sequence ID" value="NZ_BAABKG010000004.1"/>
</dbReference>
<protein>
    <recommendedName>
        <fullName evidence="5">Cellulose synthase</fullName>
    </recommendedName>
</protein>